<evidence type="ECO:0000313" key="3">
    <source>
        <dbReference type="Proteomes" id="UP000054877"/>
    </source>
</evidence>
<dbReference type="EC" id="2.1.1.-" evidence="2"/>
<organism evidence="2 3">
    <name type="scientific">Legionella spiritensis</name>
    <dbReference type="NCBI Taxonomy" id="452"/>
    <lineage>
        <taxon>Bacteria</taxon>
        <taxon>Pseudomonadati</taxon>
        <taxon>Pseudomonadota</taxon>
        <taxon>Gammaproteobacteria</taxon>
        <taxon>Legionellales</taxon>
        <taxon>Legionellaceae</taxon>
        <taxon>Legionella</taxon>
    </lineage>
</organism>
<dbReference type="PATRIC" id="fig|452.5.peg.1384"/>
<protein>
    <submittedName>
        <fullName evidence="2">Putative methyltransferase YcgJ</fullName>
        <ecNumber evidence="2">2.1.1.-</ecNumber>
    </submittedName>
</protein>
<dbReference type="Proteomes" id="UP000054877">
    <property type="component" value="Unassembled WGS sequence"/>
</dbReference>
<dbReference type="STRING" id="452.Lspi_1256"/>
<keyword evidence="2" id="KW-0489">Methyltransferase</keyword>
<dbReference type="RefSeq" id="WP_058483186.1">
    <property type="nucleotide sequence ID" value="NZ_CAAAII010000005.1"/>
</dbReference>
<dbReference type="Gene3D" id="3.40.50.150">
    <property type="entry name" value="Vaccinia Virus protein VP39"/>
    <property type="match status" value="1"/>
</dbReference>
<keyword evidence="2" id="KW-0808">Transferase</keyword>
<evidence type="ECO:0000259" key="1">
    <source>
        <dbReference type="Pfam" id="PF08241"/>
    </source>
</evidence>
<dbReference type="CDD" id="cd02440">
    <property type="entry name" value="AdoMet_MTases"/>
    <property type="match status" value="1"/>
</dbReference>
<gene>
    <name evidence="2" type="primary">ycgJ_1</name>
    <name evidence="2" type="ORF">Lspi_1256</name>
</gene>
<dbReference type="AlphaFoldDB" id="A0A0W0Z5S9"/>
<dbReference type="InterPro" id="IPR013216">
    <property type="entry name" value="Methyltransf_11"/>
</dbReference>
<comment type="caution">
    <text evidence="2">The sequence shown here is derived from an EMBL/GenBank/DDBJ whole genome shotgun (WGS) entry which is preliminary data.</text>
</comment>
<proteinExistence type="predicted"/>
<evidence type="ECO:0000313" key="2">
    <source>
        <dbReference type="EMBL" id="KTD64449.1"/>
    </source>
</evidence>
<name>A0A0W0Z5S9_LEGSP</name>
<reference evidence="2 3" key="1">
    <citation type="submission" date="2015-11" db="EMBL/GenBank/DDBJ databases">
        <title>Genomic analysis of 38 Legionella species identifies large and diverse effector repertoires.</title>
        <authorList>
            <person name="Burstein D."/>
            <person name="Amaro F."/>
            <person name="Zusman T."/>
            <person name="Lifshitz Z."/>
            <person name="Cohen O."/>
            <person name="Gilbert J.A."/>
            <person name="Pupko T."/>
            <person name="Shuman H.A."/>
            <person name="Segal G."/>
        </authorList>
    </citation>
    <scope>NUCLEOTIDE SEQUENCE [LARGE SCALE GENOMIC DNA]</scope>
    <source>
        <strain evidence="2 3">Mt.St.Helens-9</strain>
    </source>
</reference>
<dbReference type="Pfam" id="PF08241">
    <property type="entry name" value="Methyltransf_11"/>
    <property type="match status" value="1"/>
</dbReference>
<keyword evidence="3" id="KW-1185">Reference proteome</keyword>
<feature type="domain" description="Methyltransferase type 11" evidence="1">
    <location>
        <begin position="45"/>
        <end position="130"/>
    </location>
</feature>
<dbReference type="GO" id="GO:0032259">
    <property type="term" value="P:methylation"/>
    <property type="evidence" value="ECO:0007669"/>
    <property type="project" value="UniProtKB-KW"/>
</dbReference>
<dbReference type="EMBL" id="LNYX01000013">
    <property type="protein sequence ID" value="KTD64449.1"/>
    <property type="molecule type" value="Genomic_DNA"/>
</dbReference>
<dbReference type="OrthoDB" id="9772751at2"/>
<dbReference type="InterPro" id="IPR029063">
    <property type="entry name" value="SAM-dependent_MTases_sf"/>
</dbReference>
<sequence length="221" mass="24517">MSEKNINPFNQFAQDYDQWFDQHQAVFKSEIAALRKVMPKSGEGLEIGVGSGRFAAALGIKTGIESAKKLGEIAKSRGINIYEGVAESLPFATNQFDYILFNTVVCFLDSPQKAFSEAKRVLKSNGVLIIGMIDKNSPLGRLYETQKMDNSFYQNAHFYSVDELMALINQLGFSKKEVYQTIFSPLDKIVTPELVKPGCGEGGFVVIKAINRFYDVDSGIS</sequence>
<dbReference type="GO" id="GO:0008757">
    <property type="term" value="F:S-adenosylmethionine-dependent methyltransferase activity"/>
    <property type="evidence" value="ECO:0007669"/>
    <property type="project" value="InterPro"/>
</dbReference>
<accession>A0A0W0Z5S9</accession>
<dbReference type="SUPFAM" id="SSF53335">
    <property type="entry name" value="S-adenosyl-L-methionine-dependent methyltransferases"/>
    <property type="match status" value="1"/>
</dbReference>